<dbReference type="EMBL" id="CVRI01000043">
    <property type="protein sequence ID" value="CRK95879.1"/>
    <property type="molecule type" value="Genomic_DNA"/>
</dbReference>
<gene>
    <name evidence="1" type="ORF">CLUMA_CG009325</name>
</gene>
<name>A0A1J1I6D2_9DIPT</name>
<evidence type="ECO:0000313" key="2">
    <source>
        <dbReference type="Proteomes" id="UP000183832"/>
    </source>
</evidence>
<protein>
    <submittedName>
        <fullName evidence="1">CLUMA_CG009325, isoform A</fullName>
    </submittedName>
</protein>
<accession>A0A1J1I6D2</accession>
<dbReference type="Proteomes" id="UP000183832">
    <property type="component" value="Unassembled WGS sequence"/>
</dbReference>
<dbReference type="AlphaFoldDB" id="A0A1J1I6D2"/>
<keyword evidence="2" id="KW-1185">Reference proteome</keyword>
<sequence>MEKPTKALQITLQFGKTKTLRFFTDQIGLRRVKILHFTHLQCQVQRRSRYEVMAGDQVMINLDNFTELEIEF</sequence>
<organism evidence="1 2">
    <name type="scientific">Clunio marinus</name>
    <dbReference type="NCBI Taxonomy" id="568069"/>
    <lineage>
        <taxon>Eukaryota</taxon>
        <taxon>Metazoa</taxon>
        <taxon>Ecdysozoa</taxon>
        <taxon>Arthropoda</taxon>
        <taxon>Hexapoda</taxon>
        <taxon>Insecta</taxon>
        <taxon>Pterygota</taxon>
        <taxon>Neoptera</taxon>
        <taxon>Endopterygota</taxon>
        <taxon>Diptera</taxon>
        <taxon>Nematocera</taxon>
        <taxon>Chironomoidea</taxon>
        <taxon>Chironomidae</taxon>
        <taxon>Clunio</taxon>
    </lineage>
</organism>
<proteinExistence type="predicted"/>
<evidence type="ECO:0000313" key="1">
    <source>
        <dbReference type="EMBL" id="CRK95879.1"/>
    </source>
</evidence>
<reference evidence="1 2" key="1">
    <citation type="submission" date="2015-04" db="EMBL/GenBank/DDBJ databases">
        <authorList>
            <person name="Syromyatnikov M.Y."/>
            <person name="Popov V.N."/>
        </authorList>
    </citation>
    <scope>NUCLEOTIDE SEQUENCE [LARGE SCALE GENOMIC DNA]</scope>
</reference>